<dbReference type="EMBL" id="BJYZ01000033">
    <property type="protein sequence ID" value="GEO41908.1"/>
    <property type="molecule type" value="Genomic_DNA"/>
</dbReference>
<accession>A0A512DZJ0</accession>
<dbReference type="GO" id="GO:0008324">
    <property type="term" value="F:monoatomic cation transmembrane transporter activity"/>
    <property type="evidence" value="ECO:0007669"/>
    <property type="project" value="InterPro"/>
</dbReference>
<reference evidence="8 9" key="1">
    <citation type="submission" date="2019-07" db="EMBL/GenBank/DDBJ databases">
        <title>Whole genome shotgun sequence of Skermanella aerolata NBRC 106429.</title>
        <authorList>
            <person name="Hosoyama A."/>
            <person name="Uohara A."/>
            <person name="Ohji S."/>
            <person name="Ichikawa N."/>
        </authorList>
    </citation>
    <scope>NUCLEOTIDE SEQUENCE [LARGE SCALE GENOMIC DNA]</scope>
    <source>
        <strain evidence="8 9">NBRC 106429</strain>
    </source>
</reference>
<feature type="transmembrane region" description="Helical" evidence="7">
    <location>
        <begin position="12"/>
        <end position="40"/>
    </location>
</feature>
<dbReference type="Proteomes" id="UP000321523">
    <property type="component" value="Unassembled WGS sequence"/>
</dbReference>
<evidence type="ECO:0000256" key="5">
    <source>
        <dbReference type="ARBA" id="ARBA00022989"/>
    </source>
</evidence>
<comment type="similarity">
    <text evidence="2">Belongs to the CPA3 antiporters (TC 2.A.63) subunit E family.</text>
</comment>
<keyword evidence="5 7" id="KW-1133">Transmembrane helix</keyword>
<dbReference type="PANTHER" id="PTHR34584">
    <property type="entry name" value="NA(+)/H(+) ANTIPORTER SUBUNIT E1"/>
    <property type="match status" value="1"/>
</dbReference>
<feature type="transmembrane region" description="Helical" evidence="7">
    <location>
        <begin position="52"/>
        <end position="76"/>
    </location>
</feature>
<name>A0A512DZJ0_9PROT</name>
<keyword evidence="9" id="KW-1185">Reference proteome</keyword>
<comment type="caution">
    <text evidence="8">The sequence shown here is derived from an EMBL/GenBank/DDBJ whole genome shotgun (WGS) entry which is preliminary data.</text>
</comment>
<keyword evidence="4 7" id="KW-0812">Transmembrane</keyword>
<dbReference type="OrthoDB" id="9807187at2"/>
<dbReference type="InterPro" id="IPR002758">
    <property type="entry name" value="Cation_antiport_E"/>
</dbReference>
<dbReference type="Pfam" id="PF01899">
    <property type="entry name" value="MNHE"/>
    <property type="match status" value="1"/>
</dbReference>
<keyword evidence="3" id="KW-1003">Cell membrane</keyword>
<proteinExistence type="inferred from homology"/>
<evidence type="ECO:0000313" key="9">
    <source>
        <dbReference type="Proteomes" id="UP000321523"/>
    </source>
</evidence>
<dbReference type="PIRSF" id="PIRSF019239">
    <property type="entry name" value="MrpE"/>
    <property type="match status" value="1"/>
</dbReference>
<evidence type="ECO:0000256" key="6">
    <source>
        <dbReference type="ARBA" id="ARBA00023136"/>
    </source>
</evidence>
<dbReference type="GO" id="GO:0005886">
    <property type="term" value="C:plasma membrane"/>
    <property type="evidence" value="ECO:0007669"/>
    <property type="project" value="UniProtKB-SubCell"/>
</dbReference>
<sequence>MTLFMLNMALAIVWQVVTGSFSLGGLAVGFAVGYATLWIARPMFGDSPYYGRLWRIIGFFFYFLKELVVSSLRVAYDVVTPPIYARPGVIEVPIEAKTDLEITLLANLITLTPGTLTLDVAPDRKSLYVHAMFVDDPEQIRAEIKNGMERRLLEVMR</sequence>
<evidence type="ECO:0000256" key="2">
    <source>
        <dbReference type="ARBA" id="ARBA00006228"/>
    </source>
</evidence>
<keyword evidence="6 7" id="KW-0472">Membrane</keyword>
<evidence type="ECO:0000256" key="3">
    <source>
        <dbReference type="ARBA" id="ARBA00022475"/>
    </source>
</evidence>
<evidence type="ECO:0000313" key="8">
    <source>
        <dbReference type="EMBL" id="GEO41908.1"/>
    </source>
</evidence>
<comment type="subcellular location">
    <subcellularLocation>
        <location evidence="1">Cell membrane</location>
        <topology evidence="1">Multi-pass membrane protein</topology>
    </subcellularLocation>
</comment>
<protein>
    <submittedName>
        <fullName evidence="8">Cation:proton antiporter</fullName>
    </submittedName>
</protein>
<evidence type="ECO:0000256" key="1">
    <source>
        <dbReference type="ARBA" id="ARBA00004651"/>
    </source>
</evidence>
<dbReference type="PANTHER" id="PTHR34584:SF1">
    <property type="entry name" value="NA(+)_H(+) ANTIPORTER SUBUNIT E1"/>
    <property type="match status" value="1"/>
</dbReference>
<dbReference type="RefSeq" id="WP_044434632.1">
    <property type="nucleotide sequence ID" value="NZ_BJYZ01000033.1"/>
</dbReference>
<organism evidence="8 9">
    <name type="scientific">Skermanella aerolata</name>
    <dbReference type="NCBI Taxonomy" id="393310"/>
    <lineage>
        <taxon>Bacteria</taxon>
        <taxon>Pseudomonadati</taxon>
        <taxon>Pseudomonadota</taxon>
        <taxon>Alphaproteobacteria</taxon>
        <taxon>Rhodospirillales</taxon>
        <taxon>Azospirillaceae</taxon>
        <taxon>Skermanella</taxon>
    </lineage>
</organism>
<evidence type="ECO:0000256" key="7">
    <source>
        <dbReference type="SAM" id="Phobius"/>
    </source>
</evidence>
<dbReference type="AlphaFoldDB" id="A0A512DZJ0"/>
<gene>
    <name evidence="8" type="primary">mrpE</name>
    <name evidence="8" type="ORF">SAE02_60560</name>
</gene>
<evidence type="ECO:0000256" key="4">
    <source>
        <dbReference type="ARBA" id="ARBA00022692"/>
    </source>
</evidence>